<name>A0A803QCH1_CANSA</name>
<evidence type="ECO:0000313" key="2">
    <source>
        <dbReference type="Proteomes" id="UP000596661"/>
    </source>
</evidence>
<dbReference type="AlphaFoldDB" id="A0A803QCH1"/>
<proteinExistence type="predicted"/>
<accession>A0A803QCH1</accession>
<dbReference type="Proteomes" id="UP000596661">
    <property type="component" value="Chromosome 8"/>
</dbReference>
<dbReference type="EMBL" id="UZAU01000693">
    <property type="status" value="NOT_ANNOTATED_CDS"/>
    <property type="molecule type" value="Genomic_DNA"/>
</dbReference>
<evidence type="ECO:0000313" key="1">
    <source>
        <dbReference type="EnsemblPlants" id="cds.evm.model.08.822"/>
    </source>
</evidence>
<reference evidence="1" key="2">
    <citation type="submission" date="2021-03" db="UniProtKB">
        <authorList>
            <consortium name="EnsemblPlants"/>
        </authorList>
    </citation>
    <scope>IDENTIFICATION</scope>
</reference>
<protein>
    <submittedName>
        <fullName evidence="1">Uncharacterized protein</fullName>
    </submittedName>
</protein>
<reference evidence="1" key="1">
    <citation type="submission" date="2018-11" db="EMBL/GenBank/DDBJ databases">
        <authorList>
            <person name="Grassa J C."/>
        </authorList>
    </citation>
    <scope>NUCLEOTIDE SEQUENCE [LARGE SCALE GENOMIC DNA]</scope>
</reference>
<dbReference type="Gramene" id="evm.model.08.822">
    <property type="protein sequence ID" value="cds.evm.model.08.822"/>
    <property type="gene ID" value="evm.TU.08.822"/>
</dbReference>
<dbReference type="EnsemblPlants" id="evm.model.08.822">
    <property type="protein sequence ID" value="cds.evm.model.08.822"/>
    <property type="gene ID" value="evm.TU.08.822"/>
</dbReference>
<keyword evidence="2" id="KW-1185">Reference proteome</keyword>
<organism evidence="1 2">
    <name type="scientific">Cannabis sativa</name>
    <name type="common">Hemp</name>
    <name type="synonym">Marijuana</name>
    <dbReference type="NCBI Taxonomy" id="3483"/>
    <lineage>
        <taxon>Eukaryota</taxon>
        <taxon>Viridiplantae</taxon>
        <taxon>Streptophyta</taxon>
        <taxon>Embryophyta</taxon>
        <taxon>Tracheophyta</taxon>
        <taxon>Spermatophyta</taxon>
        <taxon>Magnoliopsida</taxon>
        <taxon>eudicotyledons</taxon>
        <taxon>Gunneridae</taxon>
        <taxon>Pentapetalae</taxon>
        <taxon>rosids</taxon>
        <taxon>fabids</taxon>
        <taxon>Rosales</taxon>
        <taxon>Cannabaceae</taxon>
        <taxon>Cannabis</taxon>
    </lineage>
</organism>
<sequence>MFLFLKKNSNSDGQKGKKVPDELPKEWECKFPISNHYKPKVLCTCNYELNKKLNEILSPNVKALFRSIQSNAKEFQANICGHCVRLSVKEFVLITGLDCMGDCNKSEFVQKSIHIIDSCFCGVKLITQKSVEDVVLGCMLRDDDALALKVPDSFPYEVVEKIDDNISKEEEDGIVSCTPLVDNRKCSSKLKSSFVDFGSSDLKTSPMEFLSSGSLYARDEQDFKIVTYVKGLHALDDSFFDPVFSELEAKFDE</sequence>